<gene>
    <name evidence="2" type="ORF">RCC_06887</name>
</gene>
<reference evidence="2 3" key="1">
    <citation type="submission" date="2016-03" db="EMBL/GenBank/DDBJ databases">
        <authorList>
            <person name="Ploux O."/>
        </authorList>
    </citation>
    <scope>NUCLEOTIDE SEQUENCE [LARGE SCALE GENOMIC DNA]</scope>
    <source>
        <strain evidence="2 3">URUG2</strain>
    </source>
</reference>
<feature type="transmembrane region" description="Helical" evidence="1">
    <location>
        <begin position="18"/>
        <end position="36"/>
    </location>
</feature>
<dbReference type="Proteomes" id="UP000225277">
    <property type="component" value="Unassembled WGS sequence"/>
</dbReference>
<evidence type="ECO:0000313" key="3">
    <source>
        <dbReference type="Proteomes" id="UP000225277"/>
    </source>
</evidence>
<keyword evidence="1" id="KW-0812">Transmembrane</keyword>
<proteinExistence type="predicted"/>
<dbReference type="AlphaFoldDB" id="A0A2D3VBG5"/>
<evidence type="ECO:0000256" key="1">
    <source>
        <dbReference type="SAM" id="Phobius"/>
    </source>
</evidence>
<accession>A0A2D3VBG5</accession>
<keyword evidence="3" id="KW-1185">Reference proteome</keyword>
<evidence type="ECO:0000313" key="2">
    <source>
        <dbReference type="EMBL" id="CZT21026.1"/>
    </source>
</evidence>
<dbReference type="GeneID" id="35602012"/>
<protein>
    <submittedName>
        <fullName evidence="2">Uncharacterized protein</fullName>
    </submittedName>
</protein>
<name>A0A2D3VBG5_9PEZI</name>
<organism evidence="2 3">
    <name type="scientific">Ramularia collo-cygni</name>
    <dbReference type="NCBI Taxonomy" id="112498"/>
    <lineage>
        <taxon>Eukaryota</taxon>
        <taxon>Fungi</taxon>
        <taxon>Dikarya</taxon>
        <taxon>Ascomycota</taxon>
        <taxon>Pezizomycotina</taxon>
        <taxon>Dothideomycetes</taxon>
        <taxon>Dothideomycetidae</taxon>
        <taxon>Mycosphaerellales</taxon>
        <taxon>Mycosphaerellaceae</taxon>
        <taxon>Ramularia</taxon>
    </lineage>
</organism>
<keyword evidence="1" id="KW-0472">Membrane</keyword>
<keyword evidence="1" id="KW-1133">Transmembrane helix</keyword>
<dbReference type="RefSeq" id="XP_023627915.1">
    <property type="nucleotide sequence ID" value="XM_023772147.1"/>
</dbReference>
<sequence length="105" mass="11013">MLVLEGGLSITGHYSPSMLFALITMPIGTGLMMNFLKFNTEIARLIVDSGFAESADGIGFQAAQTAARKTLFAADATAGLAIIPFARSFGPVALSSLRRESSLTV</sequence>
<dbReference type="EMBL" id="FJUY01000010">
    <property type="protein sequence ID" value="CZT21026.1"/>
    <property type="molecule type" value="Genomic_DNA"/>
</dbReference>